<organism evidence="5 6">
    <name type="scientific">Streptomyces rectiviolaceus</name>
    <dbReference type="NCBI Taxonomy" id="332591"/>
    <lineage>
        <taxon>Bacteria</taxon>
        <taxon>Bacillati</taxon>
        <taxon>Actinomycetota</taxon>
        <taxon>Actinomycetes</taxon>
        <taxon>Kitasatosporales</taxon>
        <taxon>Streptomycetaceae</taxon>
        <taxon>Streptomyces</taxon>
    </lineage>
</organism>
<proteinExistence type="predicted"/>
<gene>
    <name evidence="5" type="ORF">GCM10010449_01740</name>
</gene>
<feature type="compositionally biased region" description="Basic and acidic residues" evidence="1">
    <location>
        <begin position="229"/>
        <end position="238"/>
    </location>
</feature>
<keyword evidence="2" id="KW-0812">Transmembrane</keyword>
<evidence type="ECO:0000256" key="2">
    <source>
        <dbReference type="SAM" id="Phobius"/>
    </source>
</evidence>
<feature type="region of interest" description="Disordered" evidence="1">
    <location>
        <begin position="211"/>
        <end position="238"/>
    </location>
</feature>
<dbReference type="RefSeq" id="WP_344518297.1">
    <property type="nucleotide sequence ID" value="NZ_BAAAUG010000009.1"/>
</dbReference>
<dbReference type="InterPro" id="IPR007331">
    <property type="entry name" value="Htaa"/>
</dbReference>
<feature type="domain" description="Htaa" evidence="4">
    <location>
        <begin position="42"/>
        <end position="206"/>
    </location>
</feature>
<evidence type="ECO:0000313" key="5">
    <source>
        <dbReference type="EMBL" id="GAA3081399.1"/>
    </source>
</evidence>
<protein>
    <submittedName>
        <fullName evidence="5">HtaA domain-containing protein</fullName>
    </submittedName>
</protein>
<evidence type="ECO:0000256" key="3">
    <source>
        <dbReference type="SAM" id="SignalP"/>
    </source>
</evidence>
<feature type="chain" id="PRO_5045240213" evidence="3">
    <location>
        <begin position="35"/>
        <end position="482"/>
    </location>
</feature>
<keyword evidence="6" id="KW-1185">Reference proteome</keyword>
<feature type="region of interest" description="Disordered" evidence="1">
    <location>
        <begin position="413"/>
        <end position="444"/>
    </location>
</feature>
<keyword evidence="2" id="KW-1133">Transmembrane helix</keyword>
<name>A0ABP6M890_9ACTN</name>
<sequence length="482" mass="48972">MSPSRQARAIARAGAVAVLTALVGALLPAATAHAQDRTVQGGRLDWGIKSSFQSYVTGPIAQGSSTLQGGAATVGGSQFRFHSAKGSYDPDSGAFSAGFSGGVHFLGHKKGGSYELDLTISRPTVKISGGSGTLYADMVSKEKGTGKVTTNAQVPLATLGMSGIDMKGGSGPIALNNLPATLTSQGAKAFAGYYTAGTELDRVSLSTDLAAKAKPDEPSKKASPKPSKPGKETRTGRIEDAAVDWGVRRTFREYVTGSIAKGEWKLLAGAQDGGALFRFPQGEGTYDEKKQTLDADFAGAVRFTGEHGLDLALSKVAVEVKDGQGTLLADVDSKGSKGSKGDKGVTLKKAPLITFAAKELKPKDGLVSLTEAPSKLTADGAKAFGGMYKAGSAMDPLSLAVALDADAKLPALPDLGSSASPTPQAKKAEPKTENAADSSDSSSPAVPIGIGASVAVLLAATVTFAVVRKKRAAAADAPGSDS</sequence>
<keyword evidence="2" id="KW-0472">Membrane</keyword>
<dbReference type="Pfam" id="PF04213">
    <property type="entry name" value="HtaA"/>
    <property type="match status" value="2"/>
</dbReference>
<dbReference type="Proteomes" id="UP001501637">
    <property type="component" value="Unassembled WGS sequence"/>
</dbReference>
<feature type="compositionally biased region" description="Basic and acidic residues" evidence="1">
    <location>
        <begin position="211"/>
        <end position="220"/>
    </location>
</feature>
<keyword evidence="3" id="KW-0732">Signal</keyword>
<feature type="domain" description="Htaa" evidence="4">
    <location>
        <begin position="241"/>
        <end position="399"/>
    </location>
</feature>
<comment type="caution">
    <text evidence="5">The sequence shown here is derived from an EMBL/GenBank/DDBJ whole genome shotgun (WGS) entry which is preliminary data.</text>
</comment>
<evidence type="ECO:0000256" key="1">
    <source>
        <dbReference type="SAM" id="MobiDB-lite"/>
    </source>
</evidence>
<accession>A0ABP6M890</accession>
<reference evidence="6" key="1">
    <citation type="journal article" date="2019" name="Int. J. Syst. Evol. Microbiol.">
        <title>The Global Catalogue of Microorganisms (GCM) 10K type strain sequencing project: providing services to taxonomists for standard genome sequencing and annotation.</title>
        <authorList>
            <consortium name="The Broad Institute Genomics Platform"/>
            <consortium name="The Broad Institute Genome Sequencing Center for Infectious Disease"/>
            <person name="Wu L."/>
            <person name="Ma J."/>
        </authorList>
    </citation>
    <scope>NUCLEOTIDE SEQUENCE [LARGE SCALE GENOMIC DNA]</scope>
    <source>
        <strain evidence="6">JCM 9092</strain>
    </source>
</reference>
<evidence type="ECO:0000259" key="4">
    <source>
        <dbReference type="Pfam" id="PF04213"/>
    </source>
</evidence>
<evidence type="ECO:0000313" key="6">
    <source>
        <dbReference type="Proteomes" id="UP001501637"/>
    </source>
</evidence>
<feature type="transmembrane region" description="Helical" evidence="2">
    <location>
        <begin position="445"/>
        <end position="467"/>
    </location>
</feature>
<feature type="signal peptide" evidence="3">
    <location>
        <begin position="1"/>
        <end position="34"/>
    </location>
</feature>
<dbReference type="EMBL" id="BAAAUG010000009">
    <property type="protein sequence ID" value="GAA3081399.1"/>
    <property type="molecule type" value="Genomic_DNA"/>
</dbReference>